<name>A0A392REJ8_9FABA</name>
<comment type="caution">
    <text evidence="1">The sequence shown here is derived from an EMBL/GenBank/DDBJ whole genome shotgun (WGS) entry which is preliminary data.</text>
</comment>
<dbReference type="EMBL" id="LXQA010211497">
    <property type="protein sequence ID" value="MCI34200.1"/>
    <property type="molecule type" value="Genomic_DNA"/>
</dbReference>
<sequence length="76" mass="8301">DAVEVLAAMVDKGCLPNETSYTLLIQGIGFAGWRNEAMELANSLVNLDAISENAFKRLCKIFPVFDAHKELALSSE</sequence>
<protein>
    <submittedName>
        <fullName evidence="1">Pentatricopeptide repeat-containing protein chloroplastic-like</fullName>
    </submittedName>
</protein>
<evidence type="ECO:0000313" key="2">
    <source>
        <dbReference type="Proteomes" id="UP000265520"/>
    </source>
</evidence>
<feature type="non-terminal residue" evidence="1">
    <location>
        <position position="1"/>
    </location>
</feature>
<keyword evidence="2" id="KW-1185">Reference proteome</keyword>
<dbReference type="InterPro" id="IPR011990">
    <property type="entry name" value="TPR-like_helical_dom_sf"/>
</dbReference>
<organism evidence="1 2">
    <name type="scientific">Trifolium medium</name>
    <dbReference type="NCBI Taxonomy" id="97028"/>
    <lineage>
        <taxon>Eukaryota</taxon>
        <taxon>Viridiplantae</taxon>
        <taxon>Streptophyta</taxon>
        <taxon>Embryophyta</taxon>
        <taxon>Tracheophyta</taxon>
        <taxon>Spermatophyta</taxon>
        <taxon>Magnoliopsida</taxon>
        <taxon>eudicotyledons</taxon>
        <taxon>Gunneridae</taxon>
        <taxon>Pentapetalae</taxon>
        <taxon>rosids</taxon>
        <taxon>fabids</taxon>
        <taxon>Fabales</taxon>
        <taxon>Fabaceae</taxon>
        <taxon>Papilionoideae</taxon>
        <taxon>50 kb inversion clade</taxon>
        <taxon>NPAAA clade</taxon>
        <taxon>Hologalegina</taxon>
        <taxon>IRL clade</taxon>
        <taxon>Trifolieae</taxon>
        <taxon>Trifolium</taxon>
    </lineage>
</organism>
<accession>A0A392REJ8</accession>
<dbReference type="Gene3D" id="1.25.40.10">
    <property type="entry name" value="Tetratricopeptide repeat domain"/>
    <property type="match status" value="1"/>
</dbReference>
<dbReference type="AlphaFoldDB" id="A0A392REJ8"/>
<evidence type="ECO:0000313" key="1">
    <source>
        <dbReference type="EMBL" id="MCI34200.1"/>
    </source>
</evidence>
<dbReference type="Proteomes" id="UP000265520">
    <property type="component" value="Unassembled WGS sequence"/>
</dbReference>
<reference evidence="1 2" key="1">
    <citation type="journal article" date="2018" name="Front. Plant Sci.">
        <title>Red Clover (Trifolium pratense) and Zigzag Clover (T. medium) - A Picture of Genomic Similarities and Differences.</title>
        <authorList>
            <person name="Dluhosova J."/>
            <person name="Istvanek J."/>
            <person name="Nedelnik J."/>
            <person name="Repkova J."/>
        </authorList>
    </citation>
    <scope>NUCLEOTIDE SEQUENCE [LARGE SCALE GENOMIC DNA]</scope>
    <source>
        <strain evidence="2">cv. 10/8</strain>
        <tissue evidence="1">Leaf</tissue>
    </source>
</reference>
<proteinExistence type="predicted"/>